<evidence type="ECO:0000259" key="2">
    <source>
        <dbReference type="PROSITE" id="PS51406"/>
    </source>
</evidence>
<accession>B4LIC2</accession>
<organism evidence="3 4">
    <name type="scientific">Drosophila virilis</name>
    <name type="common">Fruit fly</name>
    <dbReference type="NCBI Taxonomy" id="7244"/>
    <lineage>
        <taxon>Eukaryota</taxon>
        <taxon>Metazoa</taxon>
        <taxon>Ecdysozoa</taxon>
        <taxon>Arthropoda</taxon>
        <taxon>Hexapoda</taxon>
        <taxon>Insecta</taxon>
        <taxon>Pterygota</taxon>
        <taxon>Neoptera</taxon>
        <taxon>Endopterygota</taxon>
        <taxon>Diptera</taxon>
        <taxon>Brachycera</taxon>
        <taxon>Muscomorpha</taxon>
        <taxon>Ephydroidea</taxon>
        <taxon>Drosophilidae</taxon>
        <taxon>Drosophila</taxon>
    </lineage>
</organism>
<sequence>MLRRDKHFAYILLLEYFTICAALKNEDNELDNVIQSKNIHIVDLQGTLGSVEINATYKDIRTINFAGKSNESILSDFIGTNLMQSPVAQTEDLTAIIGQLQAQINNLNDSVIYLKKLISMKFEEKKATSCSLLDIFDSDQLINVPGIAPFVALCHSRGAEAGWIVIQRRFDGSLGFYRDWSAYRNGFGFYNGEFFLGLEYIYRLTKSRPYELYIELVDFKNQMYYARYDSFLIGSEEEQYMLKSLGAYSGNAGDSLKYNLYDKFSTYDNDNDRWPRGNCANYYESGWWYNWDANSNLNGRYFKSGEKNVKGIWWYTMRGYYSLKSVKMSIRPKYTLV</sequence>
<dbReference type="KEGG" id="dvi:6624429"/>
<name>B4LIC2_DROVI</name>
<dbReference type="EMBL" id="CH940647">
    <property type="protein sequence ID" value="EDW70709.2"/>
    <property type="molecule type" value="Genomic_DNA"/>
</dbReference>
<dbReference type="SMART" id="SM00186">
    <property type="entry name" value="FBG"/>
    <property type="match status" value="1"/>
</dbReference>
<dbReference type="CDD" id="cd00087">
    <property type="entry name" value="FReD"/>
    <property type="match status" value="1"/>
</dbReference>
<dbReference type="GO" id="GO:0005615">
    <property type="term" value="C:extracellular space"/>
    <property type="evidence" value="ECO:0007669"/>
    <property type="project" value="TreeGrafter"/>
</dbReference>
<dbReference type="PANTHER" id="PTHR19143:SF327">
    <property type="entry name" value="FI21813P1-RELATED"/>
    <property type="match status" value="1"/>
</dbReference>
<keyword evidence="1" id="KW-0732">Signal</keyword>
<dbReference type="OrthoDB" id="6145874at2759"/>
<feature type="domain" description="Fibrinogen C-terminal" evidence="2">
    <location>
        <begin position="121"/>
        <end position="334"/>
    </location>
</feature>
<dbReference type="Proteomes" id="UP000008792">
    <property type="component" value="Unassembled WGS sequence"/>
</dbReference>
<protein>
    <recommendedName>
        <fullName evidence="2">Fibrinogen C-terminal domain-containing protein</fullName>
    </recommendedName>
</protein>
<dbReference type="eggNOG" id="KOG2579">
    <property type="taxonomic scope" value="Eukaryota"/>
</dbReference>
<dbReference type="Pfam" id="PF00147">
    <property type="entry name" value="Fibrinogen_C"/>
    <property type="match status" value="1"/>
</dbReference>
<evidence type="ECO:0000256" key="1">
    <source>
        <dbReference type="SAM" id="SignalP"/>
    </source>
</evidence>
<evidence type="ECO:0000313" key="3">
    <source>
        <dbReference type="EMBL" id="EDW70709.2"/>
    </source>
</evidence>
<dbReference type="PANTHER" id="PTHR19143">
    <property type="entry name" value="FIBRINOGEN/TENASCIN/ANGIOPOEITIN"/>
    <property type="match status" value="1"/>
</dbReference>
<evidence type="ECO:0000313" key="4">
    <source>
        <dbReference type="Proteomes" id="UP000008792"/>
    </source>
</evidence>
<dbReference type="SUPFAM" id="SSF56496">
    <property type="entry name" value="Fibrinogen C-terminal domain-like"/>
    <property type="match status" value="1"/>
</dbReference>
<feature type="chain" id="PRO_5006457217" description="Fibrinogen C-terminal domain-containing protein" evidence="1">
    <location>
        <begin position="23"/>
        <end position="337"/>
    </location>
</feature>
<reference evidence="3 4" key="1">
    <citation type="journal article" date="2007" name="Nature">
        <title>Evolution of genes and genomes on the Drosophila phylogeny.</title>
        <authorList>
            <consortium name="Drosophila 12 Genomes Consortium"/>
            <person name="Clark A.G."/>
            <person name="Eisen M.B."/>
            <person name="Smith D.R."/>
            <person name="Bergman C.M."/>
            <person name="Oliver B."/>
            <person name="Markow T.A."/>
            <person name="Kaufman T.C."/>
            <person name="Kellis M."/>
            <person name="Gelbart W."/>
            <person name="Iyer V.N."/>
            <person name="Pollard D.A."/>
            <person name="Sackton T.B."/>
            <person name="Larracuente A.M."/>
            <person name="Singh N.D."/>
            <person name="Abad J.P."/>
            <person name="Abt D.N."/>
            <person name="Adryan B."/>
            <person name="Aguade M."/>
            <person name="Akashi H."/>
            <person name="Anderson W.W."/>
            <person name="Aquadro C.F."/>
            <person name="Ardell D.H."/>
            <person name="Arguello R."/>
            <person name="Artieri C.G."/>
            <person name="Barbash D.A."/>
            <person name="Barker D."/>
            <person name="Barsanti P."/>
            <person name="Batterham P."/>
            <person name="Batzoglou S."/>
            <person name="Begun D."/>
            <person name="Bhutkar A."/>
            <person name="Blanco E."/>
            <person name="Bosak S.A."/>
            <person name="Bradley R.K."/>
            <person name="Brand A.D."/>
            <person name="Brent M.R."/>
            <person name="Brooks A.N."/>
            <person name="Brown R.H."/>
            <person name="Butlin R.K."/>
            <person name="Caggese C."/>
            <person name="Calvi B.R."/>
            <person name="Bernardo de Carvalho A."/>
            <person name="Caspi A."/>
            <person name="Castrezana S."/>
            <person name="Celniker S.E."/>
            <person name="Chang J.L."/>
            <person name="Chapple C."/>
            <person name="Chatterji S."/>
            <person name="Chinwalla A."/>
            <person name="Civetta A."/>
            <person name="Clifton S.W."/>
            <person name="Comeron J.M."/>
            <person name="Costello J.C."/>
            <person name="Coyne J.A."/>
            <person name="Daub J."/>
            <person name="David R.G."/>
            <person name="Delcher A.L."/>
            <person name="Delehaunty K."/>
            <person name="Do C.B."/>
            <person name="Ebling H."/>
            <person name="Edwards K."/>
            <person name="Eickbush T."/>
            <person name="Evans J.D."/>
            <person name="Filipski A."/>
            <person name="Findeiss S."/>
            <person name="Freyhult E."/>
            <person name="Fulton L."/>
            <person name="Fulton R."/>
            <person name="Garcia A.C."/>
            <person name="Gardiner A."/>
            <person name="Garfield D.A."/>
            <person name="Garvin B.E."/>
            <person name="Gibson G."/>
            <person name="Gilbert D."/>
            <person name="Gnerre S."/>
            <person name="Godfrey J."/>
            <person name="Good R."/>
            <person name="Gotea V."/>
            <person name="Gravely B."/>
            <person name="Greenberg A.J."/>
            <person name="Griffiths-Jones S."/>
            <person name="Gross S."/>
            <person name="Guigo R."/>
            <person name="Gustafson E.A."/>
            <person name="Haerty W."/>
            <person name="Hahn M.W."/>
            <person name="Halligan D.L."/>
            <person name="Halpern A.L."/>
            <person name="Halter G.M."/>
            <person name="Han M.V."/>
            <person name="Heger A."/>
            <person name="Hillier L."/>
            <person name="Hinrichs A.S."/>
            <person name="Holmes I."/>
            <person name="Hoskins R.A."/>
            <person name="Hubisz M.J."/>
            <person name="Hultmark D."/>
            <person name="Huntley M.A."/>
            <person name="Jaffe D.B."/>
            <person name="Jagadeeshan S."/>
            <person name="Jeck W.R."/>
            <person name="Johnson J."/>
            <person name="Jones C.D."/>
            <person name="Jordan W.C."/>
            <person name="Karpen G.H."/>
            <person name="Kataoka E."/>
            <person name="Keightley P.D."/>
            <person name="Kheradpour P."/>
            <person name="Kirkness E.F."/>
            <person name="Koerich L.B."/>
            <person name="Kristiansen K."/>
            <person name="Kudrna D."/>
            <person name="Kulathinal R.J."/>
            <person name="Kumar S."/>
            <person name="Kwok R."/>
            <person name="Lander E."/>
            <person name="Langley C.H."/>
            <person name="Lapoint R."/>
            <person name="Lazzaro B.P."/>
            <person name="Lee S.J."/>
            <person name="Levesque L."/>
            <person name="Li R."/>
            <person name="Lin C.F."/>
            <person name="Lin M.F."/>
            <person name="Lindblad-Toh K."/>
            <person name="Llopart A."/>
            <person name="Long M."/>
            <person name="Low L."/>
            <person name="Lozovsky E."/>
            <person name="Lu J."/>
            <person name="Luo M."/>
            <person name="Machado C.A."/>
            <person name="Makalowski W."/>
            <person name="Marzo M."/>
            <person name="Matsuda M."/>
            <person name="Matzkin L."/>
            <person name="McAllister B."/>
            <person name="McBride C.S."/>
            <person name="McKernan B."/>
            <person name="McKernan K."/>
            <person name="Mendez-Lago M."/>
            <person name="Minx P."/>
            <person name="Mollenhauer M.U."/>
            <person name="Montooth K."/>
            <person name="Mount S.M."/>
            <person name="Mu X."/>
            <person name="Myers E."/>
            <person name="Negre B."/>
            <person name="Newfeld S."/>
            <person name="Nielsen R."/>
            <person name="Noor M.A."/>
            <person name="O'Grady P."/>
            <person name="Pachter L."/>
            <person name="Papaceit M."/>
            <person name="Parisi M.J."/>
            <person name="Parisi M."/>
            <person name="Parts L."/>
            <person name="Pedersen J.S."/>
            <person name="Pesole G."/>
            <person name="Phillippy A.M."/>
            <person name="Ponting C.P."/>
            <person name="Pop M."/>
            <person name="Porcelli D."/>
            <person name="Powell J.R."/>
            <person name="Prohaska S."/>
            <person name="Pruitt K."/>
            <person name="Puig M."/>
            <person name="Quesneville H."/>
            <person name="Ram K.R."/>
            <person name="Rand D."/>
            <person name="Rasmussen M.D."/>
            <person name="Reed L.K."/>
            <person name="Reenan R."/>
            <person name="Reily A."/>
            <person name="Remington K.A."/>
            <person name="Rieger T.T."/>
            <person name="Ritchie M.G."/>
            <person name="Robin C."/>
            <person name="Rogers Y.H."/>
            <person name="Rohde C."/>
            <person name="Rozas J."/>
            <person name="Rubenfield M.J."/>
            <person name="Ruiz A."/>
            <person name="Russo S."/>
            <person name="Salzberg S.L."/>
            <person name="Sanchez-Gracia A."/>
            <person name="Saranga D.J."/>
            <person name="Sato H."/>
            <person name="Schaeffer S.W."/>
            <person name="Schatz M.C."/>
            <person name="Schlenke T."/>
            <person name="Schwartz R."/>
            <person name="Segarra C."/>
            <person name="Singh R.S."/>
            <person name="Sirot L."/>
            <person name="Sirota M."/>
            <person name="Sisneros N.B."/>
            <person name="Smith C.D."/>
            <person name="Smith T.F."/>
            <person name="Spieth J."/>
            <person name="Stage D.E."/>
            <person name="Stark A."/>
            <person name="Stephan W."/>
            <person name="Strausberg R.L."/>
            <person name="Strempel S."/>
            <person name="Sturgill D."/>
            <person name="Sutton G."/>
            <person name="Sutton G.G."/>
            <person name="Tao W."/>
            <person name="Teichmann S."/>
            <person name="Tobari Y.N."/>
            <person name="Tomimura Y."/>
            <person name="Tsolas J.M."/>
            <person name="Valente V.L."/>
            <person name="Venter E."/>
            <person name="Venter J.C."/>
            <person name="Vicario S."/>
            <person name="Vieira F.G."/>
            <person name="Vilella A.J."/>
            <person name="Villasante A."/>
            <person name="Walenz B."/>
            <person name="Wang J."/>
            <person name="Wasserman M."/>
            <person name="Watts T."/>
            <person name="Wilson D."/>
            <person name="Wilson R.K."/>
            <person name="Wing R.A."/>
            <person name="Wolfner M.F."/>
            <person name="Wong A."/>
            <person name="Wong G.K."/>
            <person name="Wu C.I."/>
            <person name="Wu G."/>
            <person name="Yamamoto D."/>
            <person name="Yang H.P."/>
            <person name="Yang S.P."/>
            <person name="Yorke J.A."/>
            <person name="Yoshida K."/>
            <person name="Zdobnov E."/>
            <person name="Zhang P."/>
            <person name="Zhang Y."/>
            <person name="Zimin A.V."/>
            <person name="Baldwin J."/>
            <person name="Abdouelleil A."/>
            <person name="Abdulkadir J."/>
            <person name="Abebe A."/>
            <person name="Abera B."/>
            <person name="Abreu J."/>
            <person name="Acer S.C."/>
            <person name="Aftuck L."/>
            <person name="Alexander A."/>
            <person name="An P."/>
            <person name="Anderson E."/>
            <person name="Anderson S."/>
            <person name="Arachi H."/>
            <person name="Azer M."/>
            <person name="Bachantsang P."/>
            <person name="Barry A."/>
            <person name="Bayul T."/>
            <person name="Berlin A."/>
            <person name="Bessette D."/>
            <person name="Bloom T."/>
            <person name="Blye J."/>
            <person name="Boguslavskiy L."/>
            <person name="Bonnet C."/>
            <person name="Boukhgalter B."/>
            <person name="Bourzgui I."/>
            <person name="Brown A."/>
            <person name="Cahill P."/>
            <person name="Channer S."/>
            <person name="Cheshatsang Y."/>
            <person name="Chuda L."/>
            <person name="Citroen M."/>
            <person name="Collymore A."/>
            <person name="Cooke P."/>
            <person name="Costello M."/>
            <person name="D'Aco K."/>
            <person name="Daza R."/>
            <person name="De Haan G."/>
            <person name="DeGray S."/>
            <person name="DeMaso C."/>
            <person name="Dhargay N."/>
            <person name="Dooley K."/>
            <person name="Dooley E."/>
            <person name="Doricent M."/>
            <person name="Dorje P."/>
            <person name="Dorjee K."/>
            <person name="Dupes A."/>
            <person name="Elong R."/>
            <person name="Falk J."/>
            <person name="Farina A."/>
            <person name="Faro S."/>
            <person name="Ferguson D."/>
            <person name="Fisher S."/>
            <person name="Foley C.D."/>
            <person name="Franke A."/>
            <person name="Friedrich D."/>
            <person name="Gadbois L."/>
            <person name="Gearin G."/>
            <person name="Gearin C.R."/>
            <person name="Giannoukos G."/>
            <person name="Goode T."/>
            <person name="Graham J."/>
            <person name="Grandbois E."/>
            <person name="Grewal S."/>
            <person name="Gyaltsen K."/>
            <person name="Hafez N."/>
            <person name="Hagos B."/>
            <person name="Hall J."/>
            <person name="Henson C."/>
            <person name="Hollinger A."/>
            <person name="Honan T."/>
            <person name="Huard M.D."/>
            <person name="Hughes L."/>
            <person name="Hurhula B."/>
            <person name="Husby M.E."/>
            <person name="Kamat A."/>
            <person name="Kanga B."/>
            <person name="Kashin S."/>
            <person name="Khazanovich D."/>
            <person name="Kisner P."/>
            <person name="Lance K."/>
            <person name="Lara M."/>
            <person name="Lee W."/>
            <person name="Lennon N."/>
            <person name="Letendre F."/>
            <person name="LeVine R."/>
            <person name="Lipovsky A."/>
            <person name="Liu X."/>
            <person name="Liu J."/>
            <person name="Liu S."/>
            <person name="Lokyitsang T."/>
            <person name="Lokyitsang Y."/>
            <person name="Lubonja R."/>
            <person name="Lui A."/>
            <person name="MacDonald P."/>
            <person name="Magnisalis V."/>
            <person name="Maru K."/>
            <person name="Matthews C."/>
            <person name="McCusker W."/>
            <person name="McDonough S."/>
            <person name="Mehta T."/>
            <person name="Meldrim J."/>
            <person name="Meneus L."/>
            <person name="Mihai O."/>
            <person name="Mihalev A."/>
            <person name="Mihova T."/>
            <person name="Mittelman R."/>
            <person name="Mlenga V."/>
            <person name="Montmayeur A."/>
            <person name="Mulrain L."/>
            <person name="Navidi A."/>
            <person name="Naylor J."/>
            <person name="Negash T."/>
            <person name="Nguyen T."/>
            <person name="Nguyen N."/>
            <person name="Nicol R."/>
            <person name="Norbu C."/>
            <person name="Norbu N."/>
            <person name="Novod N."/>
            <person name="O'Neill B."/>
            <person name="Osman S."/>
            <person name="Markiewicz E."/>
            <person name="Oyono O.L."/>
            <person name="Patti C."/>
            <person name="Phunkhang P."/>
            <person name="Pierre F."/>
            <person name="Priest M."/>
            <person name="Raghuraman S."/>
            <person name="Rege F."/>
            <person name="Reyes R."/>
            <person name="Rise C."/>
            <person name="Rogov P."/>
            <person name="Ross K."/>
            <person name="Ryan E."/>
            <person name="Settipalli S."/>
            <person name="Shea T."/>
            <person name="Sherpa N."/>
            <person name="Shi L."/>
            <person name="Shih D."/>
            <person name="Sparrow T."/>
            <person name="Spaulding J."/>
            <person name="Stalker J."/>
            <person name="Stange-Thomann N."/>
            <person name="Stavropoulos S."/>
            <person name="Stone C."/>
            <person name="Strader C."/>
            <person name="Tesfaye S."/>
            <person name="Thomson T."/>
            <person name="Thoulutsang Y."/>
            <person name="Thoulutsang D."/>
            <person name="Topham K."/>
            <person name="Topping I."/>
            <person name="Tsamla T."/>
            <person name="Vassiliev H."/>
            <person name="Vo A."/>
            <person name="Wangchuk T."/>
            <person name="Wangdi T."/>
            <person name="Weiand M."/>
            <person name="Wilkinson J."/>
            <person name="Wilson A."/>
            <person name="Yadav S."/>
            <person name="Young G."/>
            <person name="Yu Q."/>
            <person name="Zembek L."/>
            <person name="Zhong D."/>
            <person name="Zimmer A."/>
            <person name="Zwirko Z."/>
            <person name="Jaffe D.B."/>
            <person name="Alvarez P."/>
            <person name="Brockman W."/>
            <person name="Butler J."/>
            <person name="Chin C."/>
            <person name="Gnerre S."/>
            <person name="Grabherr M."/>
            <person name="Kleber M."/>
            <person name="Mauceli E."/>
            <person name="MacCallum I."/>
        </authorList>
    </citation>
    <scope>NUCLEOTIDE SEQUENCE [LARGE SCALE GENOMIC DNA]</scope>
    <source>
        <strain evidence="4">Tucson 15010-1051.87</strain>
    </source>
</reference>
<dbReference type="InterPro" id="IPR014716">
    <property type="entry name" value="Fibrinogen_a/b/g_C_1"/>
</dbReference>
<dbReference type="Gene3D" id="3.90.215.10">
    <property type="entry name" value="Gamma Fibrinogen, chain A, domain 1"/>
    <property type="match status" value="1"/>
</dbReference>
<gene>
    <name evidence="3" type="primary">Dvir\GJ11388</name>
    <name evidence="3" type="ORF">Dvir_GJ11388</name>
</gene>
<keyword evidence="4" id="KW-1185">Reference proteome</keyword>
<proteinExistence type="predicted"/>
<dbReference type="InParanoid" id="B4LIC2"/>
<dbReference type="SMR" id="B4LIC2"/>
<dbReference type="InterPro" id="IPR036056">
    <property type="entry name" value="Fibrinogen-like_C"/>
</dbReference>
<dbReference type="InterPro" id="IPR002181">
    <property type="entry name" value="Fibrinogen_a/b/g_C_dom"/>
</dbReference>
<dbReference type="InterPro" id="IPR050373">
    <property type="entry name" value="Fibrinogen_C-term_domain"/>
</dbReference>
<dbReference type="STRING" id="7244.B4LIC2"/>
<feature type="signal peptide" evidence="1">
    <location>
        <begin position="1"/>
        <end position="22"/>
    </location>
</feature>
<dbReference type="HOGENOM" id="CLU_038628_6_0_1"/>
<dbReference type="AlphaFoldDB" id="B4LIC2"/>
<dbReference type="PROSITE" id="PS51406">
    <property type="entry name" value="FIBRINOGEN_C_2"/>
    <property type="match status" value="1"/>
</dbReference>